<feature type="transmembrane region" description="Helical" evidence="2">
    <location>
        <begin position="159"/>
        <end position="178"/>
    </location>
</feature>
<reference evidence="3 4" key="1">
    <citation type="submission" date="2010-05" db="EMBL/GenBank/DDBJ databases">
        <title>The Genome Sequence of Thecamonas trahens ATCC 50062.</title>
        <authorList>
            <consortium name="The Broad Institute Genome Sequencing Platform"/>
            <person name="Russ C."/>
            <person name="Cuomo C."/>
            <person name="Shea T."/>
            <person name="Young S.K."/>
            <person name="Zeng Q."/>
            <person name="Koehrsen M."/>
            <person name="Haas B."/>
            <person name="Borodovsky M."/>
            <person name="Guigo R."/>
            <person name="Alvarado L."/>
            <person name="Berlin A."/>
            <person name="Bochicchio J."/>
            <person name="Borenstein D."/>
            <person name="Chapman S."/>
            <person name="Chen Z."/>
            <person name="Freedman E."/>
            <person name="Gellesch M."/>
            <person name="Goldberg J."/>
            <person name="Griggs A."/>
            <person name="Gujja S."/>
            <person name="Heilman E."/>
            <person name="Heiman D."/>
            <person name="Hepburn T."/>
            <person name="Howarth C."/>
            <person name="Jen D."/>
            <person name="Larson L."/>
            <person name="Mehta T."/>
            <person name="Park D."/>
            <person name="Pearson M."/>
            <person name="Roberts A."/>
            <person name="Saif S."/>
            <person name="Shenoy N."/>
            <person name="Sisk P."/>
            <person name="Stolte C."/>
            <person name="Sykes S."/>
            <person name="Thomson T."/>
            <person name="Walk T."/>
            <person name="White J."/>
            <person name="Yandava C."/>
            <person name="Burger G."/>
            <person name="Gray M.W."/>
            <person name="Holland P.W.H."/>
            <person name="King N."/>
            <person name="Lang F.B.F."/>
            <person name="Roger A.J."/>
            <person name="Ruiz-Trillo I."/>
            <person name="Lander E."/>
            <person name="Nusbaum C."/>
        </authorList>
    </citation>
    <scope>NUCLEOTIDE SEQUENCE [LARGE SCALE GENOMIC DNA]</scope>
    <source>
        <strain evidence="3 4">ATCC 50062</strain>
    </source>
</reference>
<evidence type="ECO:0000313" key="3">
    <source>
        <dbReference type="EMBL" id="KNC47837.1"/>
    </source>
</evidence>
<dbReference type="Proteomes" id="UP000054408">
    <property type="component" value="Unassembled WGS sequence"/>
</dbReference>
<dbReference type="GeneID" id="25563630"/>
<keyword evidence="4" id="KW-1185">Reference proteome</keyword>
<sequence>MAKVGFHRTGLRLEARGGSADEHGSRRRVGGDGGHGDAEARRDGEMEARRDGETEARGWPEDGAAESEDEGKVEEEVVGVGVLARQELPRYAQTTPQLVDAWMTGSMWTSFATPETGWYGYMLLGATAVGFVVAIYIIVLSKFMPVTGSPLVDYISQDHYYSVLIPYLAPVALVYVYFSWLSFKFYRHN</sequence>
<dbReference type="InterPro" id="IPR029164">
    <property type="entry name" value="PIG-Y"/>
</dbReference>
<dbReference type="STRING" id="461836.A0A0L0D626"/>
<keyword evidence="2" id="KW-0812">Transmembrane</keyword>
<feature type="compositionally biased region" description="Basic and acidic residues" evidence="1">
    <location>
        <begin position="34"/>
        <end position="60"/>
    </location>
</feature>
<dbReference type="RefSeq" id="XP_013759315.1">
    <property type="nucleotide sequence ID" value="XM_013903861.1"/>
</dbReference>
<dbReference type="AlphaFoldDB" id="A0A0L0D626"/>
<dbReference type="EMBL" id="GL349448">
    <property type="protein sequence ID" value="KNC47837.1"/>
    <property type="molecule type" value="Genomic_DNA"/>
</dbReference>
<dbReference type="Pfam" id="PF15159">
    <property type="entry name" value="PIG-Y"/>
    <property type="match status" value="1"/>
</dbReference>
<feature type="compositionally biased region" description="Basic and acidic residues" evidence="1">
    <location>
        <begin position="11"/>
        <end position="24"/>
    </location>
</feature>
<dbReference type="PANTHER" id="PTHR36485">
    <property type="entry name" value="OS01G0939000 PROTEIN"/>
    <property type="match status" value="1"/>
</dbReference>
<protein>
    <submittedName>
        <fullName evidence="3">Uncharacterized protein</fullName>
    </submittedName>
</protein>
<evidence type="ECO:0000256" key="2">
    <source>
        <dbReference type="SAM" id="Phobius"/>
    </source>
</evidence>
<keyword evidence="2" id="KW-0472">Membrane</keyword>
<name>A0A0L0D626_THETB</name>
<proteinExistence type="predicted"/>
<feature type="compositionally biased region" description="Acidic residues" evidence="1">
    <location>
        <begin position="63"/>
        <end position="74"/>
    </location>
</feature>
<feature type="region of interest" description="Disordered" evidence="1">
    <location>
        <begin position="1"/>
        <end position="74"/>
    </location>
</feature>
<accession>A0A0L0D626</accession>
<evidence type="ECO:0000313" key="4">
    <source>
        <dbReference type="Proteomes" id="UP000054408"/>
    </source>
</evidence>
<evidence type="ECO:0000256" key="1">
    <source>
        <dbReference type="SAM" id="MobiDB-lite"/>
    </source>
</evidence>
<gene>
    <name evidence="3" type="ORF">AMSG_04066</name>
</gene>
<dbReference type="PANTHER" id="PTHR36485:SF1">
    <property type="entry name" value="TRANSMEMBRANE PROTEIN"/>
    <property type="match status" value="1"/>
</dbReference>
<organism evidence="3 4">
    <name type="scientific">Thecamonas trahens ATCC 50062</name>
    <dbReference type="NCBI Taxonomy" id="461836"/>
    <lineage>
        <taxon>Eukaryota</taxon>
        <taxon>Apusozoa</taxon>
        <taxon>Apusomonadida</taxon>
        <taxon>Apusomonadidae</taxon>
        <taxon>Thecamonas</taxon>
    </lineage>
</organism>
<feature type="transmembrane region" description="Helical" evidence="2">
    <location>
        <begin position="118"/>
        <end position="139"/>
    </location>
</feature>
<feature type="compositionally biased region" description="Basic residues" evidence="1">
    <location>
        <begin position="1"/>
        <end position="10"/>
    </location>
</feature>
<dbReference type="OrthoDB" id="2157498at2759"/>
<keyword evidence="2" id="KW-1133">Transmembrane helix</keyword>